<dbReference type="EMBL" id="CP045702">
    <property type="protein sequence ID" value="QNE78917.1"/>
    <property type="molecule type" value="Genomic_DNA"/>
</dbReference>
<accession>A0A7G7BUA2</accession>
<feature type="domain" description="PepSY" evidence="3">
    <location>
        <begin position="224"/>
        <end position="284"/>
    </location>
</feature>
<dbReference type="Pfam" id="PF03413">
    <property type="entry name" value="PepSY"/>
    <property type="match status" value="1"/>
</dbReference>
<dbReference type="InterPro" id="IPR025711">
    <property type="entry name" value="PepSY"/>
</dbReference>
<evidence type="ECO:0000256" key="1">
    <source>
        <dbReference type="SAM" id="MobiDB-lite"/>
    </source>
</evidence>
<gene>
    <name evidence="4" type="ORF">F0344_33860</name>
</gene>
<feature type="chain" id="PRO_5038691247" evidence="2">
    <location>
        <begin position="36"/>
        <end position="288"/>
    </location>
</feature>
<dbReference type="Proteomes" id="UP000515307">
    <property type="component" value="Chromosome"/>
</dbReference>
<organism evidence="4 5">
    <name type="scientific">Streptomyces finlayi</name>
    <dbReference type="NCBI Taxonomy" id="67296"/>
    <lineage>
        <taxon>Bacteria</taxon>
        <taxon>Bacillati</taxon>
        <taxon>Actinomycetota</taxon>
        <taxon>Actinomycetes</taxon>
        <taxon>Kitasatosporales</taxon>
        <taxon>Streptomycetaceae</taxon>
        <taxon>Streptomyces</taxon>
    </lineage>
</organism>
<feature type="compositionally biased region" description="Low complexity" evidence="1">
    <location>
        <begin position="62"/>
        <end position="74"/>
    </location>
</feature>
<feature type="signal peptide" evidence="2">
    <location>
        <begin position="1"/>
        <end position="35"/>
    </location>
</feature>
<feature type="region of interest" description="Disordered" evidence="1">
    <location>
        <begin position="117"/>
        <end position="177"/>
    </location>
</feature>
<evidence type="ECO:0000313" key="4">
    <source>
        <dbReference type="EMBL" id="QNE78917.1"/>
    </source>
</evidence>
<protein>
    <submittedName>
        <fullName evidence="4">Peptidase M4</fullName>
    </submittedName>
</protein>
<name>A0A7G7BUA2_9ACTN</name>
<feature type="region of interest" description="Disordered" evidence="1">
    <location>
        <begin position="40"/>
        <end position="85"/>
    </location>
</feature>
<evidence type="ECO:0000259" key="3">
    <source>
        <dbReference type="Pfam" id="PF03413"/>
    </source>
</evidence>
<proteinExistence type="predicted"/>
<dbReference type="AlphaFoldDB" id="A0A7G7BUA2"/>
<evidence type="ECO:0000313" key="5">
    <source>
        <dbReference type="Proteomes" id="UP000515307"/>
    </source>
</evidence>
<feature type="compositionally biased region" description="Low complexity" evidence="1">
    <location>
        <begin position="129"/>
        <end position="169"/>
    </location>
</feature>
<sequence>MSLEFRRETAVSPRARRLRIAAGALCAVVASALVAGCGQDGGDQTGAATSEAAKVIPKQTTSPAGSPSGSPSPGKQLTEDQAERKKLLESTKITFDKAATAAVGAVPDSKLVELDLEGLDDDTDRRTDASGSPTGSASPGGTASPSGSPAGTASPSGTASPAGSPSPSGSGAGPYWVAEVVETDGTAHTVRIDAVSGTVIEEAADADQDAEGKREMADWIAKAKQTPQQAAKVATDKKKGKVTSIGLDTNDDNTLVWAVDVVSADWDKSEFEVDAASGKIVREETDRG</sequence>
<dbReference type="Gene3D" id="3.10.450.40">
    <property type="match status" value="2"/>
</dbReference>
<dbReference type="KEGG" id="sfiy:F0344_33860"/>
<keyword evidence="2" id="KW-0732">Signal</keyword>
<evidence type="ECO:0000256" key="2">
    <source>
        <dbReference type="SAM" id="SignalP"/>
    </source>
</evidence>
<reference evidence="5" key="1">
    <citation type="submission" date="2019-10" db="EMBL/GenBank/DDBJ databases">
        <title>Antimicrobial potential of Antarctic Bacteria.</title>
        <authorList>
            <person name="Benaud N."/>
            <person name="Edwards R.J."/>
            <person name="Ferrari B.C."/>
        </authorList>
    </citation>
    <scope>NUCLEOTIDE SEQUENCE [LARGE SCALE GENOMIC DNA]</scope>
    <source>
        <strain evidence="5">NBSH44</strain>
    </source>
</reference>
<keyword evidence="5" id="KW-1185">Reference proteome</keyword>
<dbReference type="RefSeq" id="WP_185302377.1">
    <property type="nucleotide sequence ID" value="NZ_CP045702.1"/>
</dbReference>